<dbReference type="Proteomes" id="UP000177026">
    <property type="component" value="Unassembled WGS sequence"/>
</dbReference>
<gene>
    <name evidence="1" type="ORF">A2866_01385</name>
</gene>
<dbReference type="EMBL" id="MFZI01000048">
    <property type="protein sequence ID" value="OGK19473.1"/>
    <property type="molecule type" value="Genomic_DNA"/>
</dbReference>
<dbReference type="AlphaFoldDB" id="A0A1F7GKM2"/>
<comment type="caution">
    <text evidence="1">The sequence shown here is derived from an EMBL/GenBank/DDBJ whole genome shotgun (WGS) entry which is preliminary data.</text>
</comment>
<accession>A0A1F7GKM2</accession>
<protein>
    <submittedName>
        <fullName evidence="1">Uncharacterized protein</fullName>
    </submittedName>
</protein>
<reference evidence="1 2" key="1">
    <citation type="journal article" date="2016" name="Nat. Commun.">
        <title>Thousands of microbial genomes shed light on interconnected biogeochemical processes in an aquifer system.</title>
        <authorList>
            <person name="Anantharaman K."/>
            <person name="Brown C.T."/>
            <person name="Hug L.A."/>
            <person name="Sharon I."/>
            <person name="Castelle C.J."/>
            <person name="Probst A.J."/>
            <person name="Thomas B.C."/>
            <person name="Singh A."/>
            <person name="Wilkins M.J."/>
            <person name="Karaoz U."/>
            <person name="Brodie E.L."/>
            <person name="Williams K.H."/>
            <person name="Hubbard S.S."/>
            <person name="Banfield J.F."/>
        </authorList>
    </citation>
    <scope>NUCLEOTIDE SEQUENCE [LARGE SCALE GENOMIC DNA]</scope>
</reference>
<sequence>MLAQLLYEKLQNPQSARDDLMVTLPDLFGQDAATTFTAMVIKNPSAIFYPNSSYGTLKTALSYYVQPVHPPFDEVSIQAATFADNSGWITHVGAHFHEETLGLDNNHTIGLSFTGRNNKPESSILRFNWTYHTRGMEIDLEKRTIDFSVMNDRERRLVIPLDKLTQAGTRDEISKAQSHQEIEIAGIELGPGDNPILGFTLLERNTQRHLLDLVVPAVIRVDPTRLTQHITPPKYIDRLA</sequence>
<name>A0A1F7GKM2_9BACT</name>
<organism evidence="1 2">
    <name type="scientific">Candidatus Roizmanbacteria bacterium RIFCSPHIGHO2_01_FULL_39_8</name>
    <dbReference type="NCBI Taxonomy" id="1802033"/>
    <lineage>
        <taxon>Bacteria</taxon>
        <taxon>Candidatus Roizmaniibacteriota</taxon>
    </lineage>
</organism>
<proteinExistence type="predicted"/>
<evidence type="ECO:0000313" key="2">
    <source>
        <dbReference type="Proteomes" id="UP000177026"/>
    </source>
</evidence>
<evidence type="ECO:0000313" key="1">
    <source>
        <dbReference type="EMBL" id="OGK19473.1"/>
    </source>
</evidence>